<sequence length="58" mass="6345">MDPAKLELLLEQQLKLMQMLMETKITPPLQPSTSSSTTAPSVDGIANSIAEFHYDPDA</sequence>
<reference evidence="2" key="1">
    <citation type="submission" date="2023-11" db="UniProtKB">
        <authorList>
            <consortium name="WormBaseParasite"/>
        </authorList>
    </citation>
    <scope>IDENTIFICATION</scope>
</reference>
<dbReference type="AlphaFoldDB" id="A0AA84ZAT5"/>
<accession>A0AA84ZAT5</accession>
<dbReference type="Proteomes" id="UP000050790">
    <property type="component" value="Unassembled WGS sequence"/>
</dbReference>
<organism evidence="1 2">
    <name type="scientific">Schistosoma margrebowiei</name>
    <dbReference type="NCBI Taxonomy" id="48269"/>
    <lineage>
        <taxon>Eukaryota</taxon>
        <taxon>Metazoa</taxon>
        <taxon>Spiralia</taxon>
        <taxon>Lophotrochozoa</taxon>
        <taxon>Platyhelminthes</taxon>
        <taxon>Trematoda</taxon>
        <taxon>Digenea</taxon>
        <taxon>Strigeidida</taxon>
        <taxon>Schistosomatoidea</taxon>
        <taxon>Schistosomatidae</taxon>
        <taxon>Schistosoma</taxon>
    </lineage>
</organism>
<dbReference type="WBParaSite" id="SMRG1_17810.1">
    <property type="protein sequence ID" value="SMRG1_17810.1"/>
    <property type="gene ID" value="SMRG1_17810"/>
</dbReference>
<proteinExistence type="predicted"/>
<protein>
    <submittedName>
        <fullName evidence="2">Uncharacterized protein</fullName>
    </submittedName>
</protein>
<evidence type="ECO:0000313" key="2">
    <source>
        <dbReference type="WBParaSite" id="SMRG1_17810.1"/>
    </source>
</evidence>
<name>A0AA84ZAT5_9TREM</name>
<evidence type="ECO:0000313" key="1">
    <source>
        <dbReference type="Proteomes" id="UP000050790"/>
    </source>
</evidence>